<keyword evidence="2 8" id="KW-0812">Transmembrane</keyword>
<keyword evidence="6 8" id="KW-0472">Membrane</keyword>
<dbReference type="PANTHER" id="PTHR21624:SF1">
    <property type="entry name" value="ALKYLGLYCEROL MONOOXYGENASE"/>
    <property type="match status" value="1"/>
</dbReference>
<dbReference type="GO" id="GO:0012505">
    <property type="term" value="C:endomembrane system"/>
    <property type="evidence" value="ECO:0007669"/>
    <property type="project" value="UniProtKB-SubCell"/>
</dbReference>
<feature type="domain" description="Fatty acid hydroxylase" evidence="9">
    <location>
        <begin position="138"/>
        <end position="269"/>
    </location>
</feature>
<dbReference type="GO" id="GO:0006643">
    <property type="term" value="P:membrane lipid metabolic process"/>
    <property type="evidence" value="ECO:0007669"/>
    <property type="project" value="TreeGrafter"/>
</dbReference>
<evidence type="ECO:0000313" key="10">
    <source>
        <dbReference type="EMBL" id="TDC71671.1"/>
    </source>
</evidence>
<feature type="transmembrane region" description="Helical" evidence="8">
    <location>
        <begin position="129"/>
        <end position="150"/>
    </location>
</feature>
<evidence type="ECO:0000313" key="11">
    <source>
        <dbReference type="Proteomes" id="UP000295345"/>
    </source>
</evidence>
<evidence type="ECO:0000256" key="7">
    <source>
        <dbReference type="SAM" id="MobiDB-lite"/>
    </source>
</evidence>
<dbReference type="GO" id="GO:0050479">
    <property type="term" value="F:glyceryl-ether monooxygenase activity"/>
    <property type="evidence" value="ECO:0007669"/>
    <property type="project" value="TreeGrafter"/>
</dbReference>
<keyword evidence="3 8" id="KW-1133">Transmembrane helix</keyword>
<keyword evidence="11" id="KW-1185">Reference proteome</keyword>
<evidence type="ECO:0000256" key="8">
    <source>
        <dbReference type="SAM" id="Phobius"/>
    </source>
</evidence>
<dbReference type="GO" id="GO:0008610">
    <property type="term" value="P:lipid biosynthetic process"/>
    <property type="evidence" value="ECO:0007669"/>
    <property type="project" value="InterPro"/>
</dbReference>
<comment type="caution">
    <text evidence="10">The sequence shown here is derived from an EMBL/GenBank/DDBJ whole genome shotgun (WGS) entry which is preliminary data.</text>
</comment>
<name>A0A4R4T3Z2_9ACTN</name>
<evidence type="ECO:0000256" key="4">
    <source>
        <dbReference type="ARBA" id="ARBA00023002"/>
    </source>
</evidence>
<dbReference type="PANTHER" id="PTHR21624">
    <property type="entry name" value="STEROL DESATURASE-RELATED PROTEIN"/>
    <property type="match status" value="1"/>
</dbReference>
<evidence type="ECO:0000256" key="5">
    <source>
        <dbReference type="ARBA" id="ARBA00023098"/>
    </source>
</evidence>
<dbReference type="AlphaFoldDB" id="A0A4R4T3Z2"/>
<evidence type="ECO:0000256" key="1">
    <source>
        <dbReference type="ARBA" id="ARBA00004127"/>
    </source>
</evidence>
<gene>
    <name evidence="10" type="ORF">E1283_23210</name>
</gene>
<dbReference type="InterPro" id="IPR051689">
    <property type="entry name" value="Sterol_desaturase/TMEM195"/>
</dbReference>
<sequence>MDLRSPIEGEASQPASPHTVPPDIRHTPPWAATLRHLAYPILLGSVVAVGTFGIARDWPFEVVGVAFPWGTLIYLGLLERLIPYQRSWHPTRREWRWYGAYYLLTALGAASAQAMVLALVGVIATPEPALPLGAEIPLALLLGSLANYLVHRFAHTNRQLWRLHGVHHAPDKVNIGNNGVNNIFDVVLTQGITQLSLALVGFSAESVFAVGLFVVAQGYFTHANVDVRIGWFNHLVSSPEQHRLHHSTDLSEAGHFAADLSVWDRVFGTFTWRPGRRPVAVGLADPGSFPATGAVLTNQFLPWRRSA</sequence>
<feature type="region of interest" description="Disordered" evidence="7">
    <location>
        <begin position="1"/>
        <end position="23"/>
    </location>
</feature>
<dbReference type="GO" id="GO:0016020">
    <property type="term" value="C:membrane"/>
    <property type="evidence" value="ECO:0007669"/>
    <property type="project" value="GOC"/>
</dbReference>
<dbReference type="GO" id="GO:0005506">
    <property type="term" value="F:iron ion binding"/>
    <property type="evidence" value="ECO:0007669"/>
    <property type="project" value="InterPro"/>
</dbReference>
<evidence type="ECO:0000256" key="3">
    <source>
        <dbReference type="ARBA" id="ARBA00022989"/>
    </source>
</evidence>
<proteinExistence type="predicted"/>
<comment type="subcellular location">
    <subcellularLocation>
        <location evidence="1">Endomembrane system</location>
        <topology evidence="1">Multi-pass membrane protein</topology>
    </subcellularLocation>
</comment>
<evidence type="ECO:0000259" key="9">
    <source>
        <dbReference type="Pfam" id="PF04116"/>
    </source>
</evidence>
<feature type="transmembrane region" description="Helical" evidence="8">
    <location>
        <begin position="99"/>
        <end position="123"/>
    </location>
</feature>
<protein>
    <submittedName>
        <fullName evidence="10">Fatty acid hydroxylase family protein</fullName>
    </submittedName>
</protein>
<dbReference type="OrthoDB" id="9770329at2"/>
<dbReference type="Pfam" id="PF04116">
    <property type="entry name" value="FA_hydroxylase"/>
    <property type="match status" value="1"/>
</dbReference>
<keyword evidence="5" id="KW-0443">Lipid metabolism</keyword>
<dbReference type="EMBL" id="SMKI01000274">
    <property type="protein sequence ID" value="TDC71671.1"/>
    <property type="molecule type" value="Genomic_DNA"/>
</dbReference>
<keyword evidence="4" id="KW-0560">Oxidoreductase</keyword>
<feature type="transmembrane region" description="Helical" evidence="8">
    <location>
        <begin position="60"/>
        <end position="78"/>
    </location>
</feature>
<organism evidence="10 11">
    <name type="scientific">Streptomyces hainanensis</name>
    <dbReference type="NCBI Taxonomy" id="402648"/>
    <lineage>
        <taxon>Bacteria</taxon>
        <taxon>Bacillati</taxon>
        <taxon>Actinomycetota</taxon>
        <taxon>Actinomycetes</taxon>
        <taxon>Kitasatosporales</taxon>
        <taxon>Streptomycetaceae</taxon>
        <taxon>Streptomyces</taxon>
    </lineage>
</organism>
<dbReference type="Proteomes" id="UP000295345">
    <property type="component" value="Unassembled WGS sequence"/>
</dbReference>
<evidence type="ECO:0000256" key="6">
    <source>
        <dbReference type="ARBA" id="ARBA00023136"/>
    </source>
</evidence>
<feature type="transmembrane region" description="Helical" evidence="8">
    <location>
        <begin position="37"/>
        <end position="54"/>
    </location>
</feature>
<reference evidence="10 11" key="1">
    <citation type="submission" date="2019-03" db="EMBL/GenBank/DDBJ databases">
        <title>Draft genome sequences of novel Actinobacteria.</title>
        <authorList>
            <person name="Sahin N."/>
            <person name="Ay H."/>
            <person name="Saygin H."/>
        </authorList>
    </citation>
    <scope>NUCLEOTIDE SEQUENCE [LARGE SCALE GENOMIC DNA]</scope>
    <source>
        <strain evidence="10 11">DSM 41900</strain>
    </source>
</reference>
<evidence type="ECO:0000256" key="2">
    <source>
        <dbReference type="ARBA" id="ARBA00022692"/>
    </source>
</evidence>
<dbReference type="InterPro" id="IPR006694">
    <property type="entry name" value="Fatty_acid_hydroxylase"/>
</dbReference>
<accession>A0A4R4T3Z2</accession>